<dbReference type="InterPro" id="IPR027304">
    <property type="entry name" value="Trigger_fact/SurA_dom_sf"/>
</dbReference>
<dbReference type="KEGG" id="sta:STHERM_c09850"/>
<dbReference type="SUPFAM" id="SSF109998">
    <property type="entry name" value="Triger factor/SurA peptide-binding domain-like"/>
    <property type="match status" value="1"/>
</dbReference>
<evidence type="ECO:0000313" key="4">
    <source>
        <dbReference type="Proteomes" id="UP000001296"/>
    </source>
</evidence>
<protein>
    <submittedName>
        <fullName evidence="3">Basic membrane protein</fullName>
    </submittedName>
</protein>
<dbReference type="PaxDb" id="665571-STHERM_c09850"/>
<dbReference type="RefSeq" id="WP_013313772.1">
    <property type="nucleotide sequence ID" value="NC_014484.1"/>
</dbReference>
<dbReference type="GO" id="GO:0003755">
    <property type="term" value="F:peptidyl-prolyl cis-trans isomerase activity"/>
    <property type="evidence" value="ECO:0007669"/>
    <property type="project" value="UniProtKB-KW"/>
</dbReference>
<feature type="domain" description="PpiC" evidence="2">
    <location>
        <begin position="174"/>
        <end position="282"/>
    </location>
</feature>
<dbReference type="InterPro" id="IPR000297">
    <property type="entry name" value="PPIase_PpiC"/>
</dbReference>
<dbReference type="InterPro" id="IPR046357">
    <property type="entry name" value="PPIase_dom_sf"/>
</dbReference>
<evidence type="ECO:0000313" key="3">
    <source>
        <dbReference type="EMBL" id="ADN01931.1"/>
    </source>
</evidence>
<dbReference type="Gene3D" id="1.10.4030.10">
    <property type="entry name" value="Porin chaperone SurA, peptide-binding domain"/>
    <property type="match status" value="1"/>
</dbReference>
<dbReference type="Pfam" id="PF13616">
    <property type="entry name" value="Rotamase_3"/>
    <property type="match status" value="1"/>
</dbReference>
<accession>E0RSE4</accession>
<organism evidence="3 4">
    <name type="scientific">Winmispira thermophila (strain ATCC 49972 / DSM 6192 / RI 19.B1)</name>
    <name type="common">Spirochaeta thermophila</name>
    <dbReference type="NCBI Taxonomy" id="665571"/>
    <lineage>
        <taxon>Bacteria</taxon>
        <taxon>Pseudomonadati</taxon>
        <taxon>Spirochaetota</taxon>
        <taxon>Spirochaetia</taxon>
        <taxon>Winmispirales</taxon>
        <taxon>Winmispiraceae</taxon>
        <taxon>Winmispira</taxon>
    </lineage>
</organism>
<dbReference type="Proteomes" id="UP000001296">
    <property type="component" value="Chromosome"/>
</dbReference>
<dbReference type="PROSITE" id="PS50198">
    <property type="entry name" value="PPIC_PPIASE_2"/>
    <property type="match status" value="1"/>
</dbReference>
<dbReference type="AlphaFoldDB" id="E0RSE4"/>
<dbReference type="PANTHER" id="PTHR47245">
    <property type="entry name" value="PEPTIDYLPROLYL ISOMERASE"/>
    <property type="match status" value="1"/>
</dbReference>
<dbReference type="Pfam" id="PF13624">
    <property type="entry name" value="SurA_N_3"/>
    <property type="match status" value="1"/>
</dbReference>
<dbReference type="eggNOG" id="COG0760">
    <property type="taxonomic scope" value="Bacteria"/>
</dbReference>
<name>E0RSE4_WINT6</name>
<keyword evidence="1" id="KW-0697">Rotamase</keyword>
<dbReference type="SUPFAM" id="SSF54534">
    <property type="entry name" value="FKBP-like"/>
    <property type="match status" value="1"/>
</dbReference>
<evidence type="ECO:0000259" key="2">
    <source>
        <dbReference type="PROSITE" id="PS50198"/>
    </source>
</evidence>
<dbReference type="Gene3D" id="3.10.50.40">
    <property type="match status" value="1"/>
</dbReference>
<dbReference type="HOGENOM" id="CLU_034646_2_0_12"/>
<reference key="1">
    <citation type="submission" date="2009-08" db="EMBL/GenBank/DDBJ databases">
        <title>The genome sequence of Spirochaeta thermophila DSM6192.</title>
        <authorList>
            <person name="Angelov A."/>
            <person name="Mientus M."/>
            <person name="Wittenberg S."/>
            <person name="Lehmann R."/>
            <person name="Liesegang H."/>
            <person name="Daniel R."/>
            <person name="Liebl W."/>
        </authorList>
    </citation>
    <scope>NUCLEOTIDE SEQUENCE</scope>
    <source>
        <strain>DSM 6192</strain>
    </source>
</reference>
<dbReference type="InterPro" id="IPR050245">
    <property type="entry name" value="PrsA_foldase"/>
</dbReference>
<reference evidence="3 4" key="2">
    <citation type="journal article" date="2010" name="J. Bacteriol.">
        <title>Genome sequence of the polysaccharide-degrading, thermophilic anaerobe Spirochaeta thermophila DSM 6192.</title>
        <authorList>
            <person name="Angelov A."/>
            <person name="Liebl S."/>
            <person name="Ballschmiter M."/>
            <person name="Bomeke M."/>
            <person name="Lehmann R."/>
            <person name="Liesegang H."/>
            <person name="Daniel R."/>
            <person name="Liebl W."/>
        </authorList>
    </citation>
    <scope>NUCLEOTIDE SEQUENCE [LARGE SCALE GENOMIC DNA]</scope>
    <source>
        <strain evidence="4">ATCC 49972 / DSM 6192 / RI 19.B1</strain>
    </source>
</reference>
<keyword evidence="1" id="KW-0413">Isomerase</keyword>
<evidence type="ECO:0000256" key="1">
    <source>
        <dbReference type="PROSITE-ProRule" id="PRU00278"/>
    </source>
</evidence>
<dbReference type="PANTHER" id="PTHR47245:SF2">
    <property type="entry name" value="PEPTIDYL-PROLYL CIS-TRANS ISOMERASE HP_0175-RELATED"/>
    <property type="match status" value="1"/>
</dbReference>
<dbReference type="EMBL" id="CP001698">
    <property type="protein sequence ID" value="ADN01931.1"/>
    <property type="molecule type" value="Genomic_DNA"/>
</dbReference>
<sequence length="346" mass="40004">MRLWKIVLGVVVMGLFPAFGQIIDAPVARVKLTKLEVITQRQFKADVELLEKQLGRELSLEERKQLLDARIGEILIYQAAEREYLSVTQEELSQAIAQYKQSVAPNVSDQEFQRLIESQGGMTWEQFQEQMKKRLIAEKYLYQKKGQEIQNVPAPSEEEIRRVYNENISNFTAPEMVRYSHIFIDTRGLSDEEKKKAYNRALQVKKEVDGSLAKFREAVEKYSDDQASRYQGGDVGYLLRTDKQRESFLGKEFFSKIFSLPLNKVSDVLASNVGYHIVVVTEHHEPRLLGLDDRLLPNSKQTVRDQITALLVGQKRQEAYQKALQKLIEELRSQADVSIYEKNLSW</sequence>
<proteinExistence type="predicted"/>
<gene>
    <name evidence="3" type="ordered locus">STHERM_c09850</name>
</gene>